<dbReference type="InterPro" id="IPR007492">
    <property type="entry name" value="LytTR_DNA-bd_dom"/>
</dbReference>
<dbReference type="PANTHER" id="PTHR37299">
    <property type="entry name" value="TRANSCRIPTIONAL REGULATOR-RELATED"/>
    <property type="match status" value="1"/>
</dbReference>
<proteinExistence type="predicted"/>
<evidence type="ECO:0000313" key="5">
    <source>
        <dbReference type="Proteomes" id="UP000184462"/>
    </source>
</evidence>
<dbReference type="Gene3D" id="3.40.50.2300">
    <property type="match status" value="1"/>
</dbReference>
<name>A0A1M4WBI3_9FLAO</name>
<dbReference type="Pfam" id="PF04397">
    <property type="entry name" value="LytTR"/>
    <property type="match status" value="1"/>
</dbReference>
<dbReference type="InterPro" id="IPR046947">
    <property type="entry name" value="LytR-like"/>
</dbReference>
<dbReference type="EMBL" id="FQTW01000005">
    <property type="protein sequence ID" value="SHE78628.1"/>
    <property type="molecule type" value="Genomic_DNA"/>
</dbReference>
<organism evidence="4 5">
    <name type="scientific">Psychroflexus salarius</name>
    <dbReference type="NCBI Taxonomy" id="1155689"/>
    <lineage>
        <taxon>Bacteria</taxon>
        <taxon>Pseudomonadati</taxon>
        <taxon>Bacteroidota</taxon>
        <taxon>Flavobacteriia</taxon>
        <taxon>Flavobacteriales</taxon>
        <taxon>Flavobacteriaceae</taxon>
        <taxon>Psychroflexus</taxon>
    </lineage>
</organism>
<keyword evidence="5" id="KW-1185">Reference proteome</keyword>
<dbReference type="GO" id="GO:0000156">
    <property type="term" value="F:phosphorelay response regulator activity"/>
    <property type="evidence" value="ECO:0007669"/>
    <property type="project" value="InterPro"/>
</dbReference>
<dbReference type="Pfam" id="PF00072">
    <property type="entry name" value="Response_reg"/>
    <property type="match status" value="1"/>
</dbReference>
<feature type="domain" description="HTH LytTR-type" evidence="3">
    <location>
        <begin position="144"/>
        <end position="248"/>
    </location>
</feature>
<accession>A0A1M4WBI3</accession>
<dbReference type="AlphaFoldDB" id="A0A1M4WBI3"/>
<dbReference type="OrthoDB" id="2168082at2"/>
<dbReference type="SMART" id="SM00850">
    <property type="entry name" value="LytTR"/>
    <property type="match status" value="1"/>
</dbReference>
<dbReference type="PANTHER" id="PTHR37299:SF1">
    <property type="entry name" value="STAGE 0 SPORULATION PROTEIN A HOMOLOG"/>
    <property type="match status" value="1"/>
</dbReference>
<dbReference type="SUPFAM" id="SSF52172">
    <property type="entry name" value="CheY-like"/>
    <property type="match status" value="1"/>
</dbReference>
<dbReference type="InterPro" id="IPR011006">
    <property type="entry name" value="CheY-like_superfamily"/>
</dbReference>
<evidence type="ECO:0000259" key="2">
    <source>
        <dbReference type="PROSITE" id="PS50110"/>
    </source>
</evidence>
<dbReference type="Proteomes" id="UP000184462">
    <property type="component" value="Unassembled WGS sequence"/>
</dbReference>
<protein>
    <submittedName>
        <fullName evidence="4">Two component transcriptional regulator, LytTR family</fullName>
    </submittedName>
</protein>
<evidence type="ECO:0000256" key="1">
    <source>
        <dbReference type="PROSITE-ProRule" id="PRU00169"/>
    </source>
</evidence>
<dbReference type="GO" id="GO:0003677">
    <property type="term" value="F:DNA binding"/>
    <property type="evidence" value="ECO:0007669"/>
    <property type="project" value="InterPro"/>
</dbReference>
<dbReference type="SMART" id="SM00448">
    <property type="entry name" value="REC"/>
    <property type="match status" value="1"/>
</dbReference>
<dbReference type="Gene3D" id="2.40.50.1020">
    <property type="entry name" value="LytTr DNA-binding domain"/>
    <property type="match status" value="1"/>
</dbReference>
<dbReference type="InterPro" id="IPR001789">
    <property type="entry name" value="Sig_transdc_resp-reg_receiver"/>
</dbReference>
<sequence>MKILIIDDEAKAQSLLKKLIADLSLKVDQLFTANNLLEGIDIIKKEAPKIVFLDIEMPEYSGLEILDHIDLEQYPFKIIFTTAYQQYATEAFKLSAVDYLLKPIDPDELEIAINKALKIIEQNRLSSQIKSLQNALNELKVKKIALEVPHGIIFAEPDEILYFEADGMYTNVILKDQRKRLICKPLKHFVEQLSQNKFFFKPHRSYLINLNYMTEFIKKDGDYILLDNTIHIPISRSRKDDFTALLRETFL</sequence>
<evidence type="ECO:0000313" key="4">
    <source>
        <dbReference type="EMBL" id="SHE78628.1"/>
    </source>
</evidence>
<gene>
    <name evidence="4" type="ORF">SAMN05444278_105187</name>
</gene>
<feature type="domain" description="Response regulatory" evidence="2">
    <location>
        <begin position="2"/>
        <end position="117"/>
    </location>
</feature>
<dbReference type="STRING" id="1155689.SAMN05444278_105187"/>
<keyword evidence="1" id="KW-0597">Phosphoprotein</keyword>
<feature type="modified residue" description="4-aspartylphosphate" evidence="1">
    <location>
        <position position="54"/>
    </location>
</feature>
<dbReference type="RefSeq" id="WP_073193111.1">
    <property type="nucleotide sequence ID" value="NZ_FQTW01000005.1"/>
</dbReference>
<reference evidence="4 5" key="1">
    <citation type="submission" date="2016-11" db="EMBL/GenBank/DDBJ databases">
        <authorList>
            <person name="Jaros S."/>
            <person name="Januszkiewicz K."/>
            <person name="Wedrychowicz H."/>
        </authorList>
    </citation>
    <scope>NUCLEOTIDE SEQUENCE [LARGE SCALE GENOMIC DNA]</scope>
    <source>
        <strain evidence="4 5">DSM 25661</strain>
    </source>
</reference>
<dbReference type="PROSITE" id="PS50930">
    <property type="entry name" value="HTH_LYTTR"/>
    <property type="match status" value="1"/>
</dbReference>
<evidence type="ECO:0000259" key="3">
    <source>
        <dbReference type="PROSITE" id="PS50930"/>
    </source>
</evidence>
<dbReference type="PROSITE" id="PS50110">
    <property type="entry name" value="RESPONSE_REGULATORY"/>
    <property type="match status" value="1"/>
</dbReference>